<accession>A0AA88U420</accession>
<sequence>MGPAHGVLAWSHKQQTRFLWVIWPDSVAGGDWETKIPVEISEGTKERGYIVGWAPPEEVLAHRAVGSADVKMTMAKTLAEMELTDSNKSSLFEEGALDSLLHLLSYGDVKIKEVAAKALQNLSSLPKNGSQMLRQGAEALLLDILCRHTSSQTLRELIATTIMHLAMSTAAQNSSETPFLLLESEGDTDRLFSLINHTGPSVQQSILQAFHAMCLSPSATNVKSKLRQSKSHLGPILV</sequence>
<dbReference type="Proteomes" id="UP001187471">
    <property type="component" value="Unassembled WGS sequence"/>
</dbReference>
<dbReference type="InterPro" id="IPR000225">
    <property type="entry name" value="Armadillo"/>
</dbReference>
<name>A0AA88U420_9ASTE</name>
<evidence type="ECO:0000313" key="4">
    <source>
        <dbReference type="Proteomes" id="UP001187471"/>
    </source>
</evidence>
<reference evidence="3" key="1">
    <citation type="submission" date="2022-12" db="EMBL/GenBank/DDBJ databases">
        <title>Draft genome assemblies for two species of Escallonia (Escalloniales).</title>
        <authorList>
            <person name="Chanderbali A."/>
            <person name="Dervinis C."/>
            <person name="Anghel I."/>
            <person name="Soltis D."/>
            <person name="Soltis P."/>
            <person name="Zapata F."/>
        </authorList>
    </citation>
    <scope>NUCLEOTIDE SEQUENCE</scope>
    <source>
        <strain evidence="3">UCBG92.1500</strain>
        <tissue evidence="3">Leaf</tissue>
    </source>
</reference>
<dbReference type="EMBL" id="JAVXUO010002789">
    <property type="protein sequence ID" value="KAK2969600.1"/>
    <property type="molecule type" value="Genomic_DNA"/>
</dbReference>
<dbReference type="Pfam" id="PF00514">
    <property type="entry name" value="Arm"/>
    <property type="match status" value="1"/>
</dbReference>
<dbReference type="SUPFAM" id="SSF53756">
    <property type="entry name" value="UDP-Glycosyltransferase/glycogen phosphorylase"/>
    <property type="match status" value="1"/>
</dbReference>
<keyword evidence="4" id="KW-1185">Reference proteome</keyword>
<organism evidence="3 4">
    <name type="scientific">Escallonia rubra</name>
    <dbReference type="NCBI Taxonomy" id="112253"/>
    <lineage>
        <taxon>Eukaryota</taxon>
        <taxon>Viridiplantae</taxon>
        <taxon>Streptophyta</taxon>
        <taxon>Embryophyta</taxon>
        <taxon>Tracheophyta</taxon>
        <taxon>Spermatophyta</taxon>
        <taxon>Magnoliopsida</taxon>
        <taxon>eudicotyledons</taxon>
        <taxon>Gunneridae</taxon>
        <taxon>Pentapetalae</taxon>
        <taxon>asterids</taxon>
        <taxon>campanulids</taxon>
        <taxon>Escalloniales</taxon>
        <taxon>Escalloniaceae</taxon>
        <taxon>Escallonia</taxon>
    </lineage>
</organism>
<comment type="caution">
    <text evidence="3">The sequence shown here is derived from an EMBL/GenBank/DDBJ whole genome shotgun (WGS) entry which is preliminary data.</text>
</comment>
<dbReference type="AlphaFoldDB" id="A0AA88U420"/>
<protein>
    <submittedName>
        <fullName evidence="3">Uncharacterized protein</fullName>
    </submittedName>
</protein>
<dbReference type="SMART" id="SM00185">
    <property type="entry name" value="ARM"/>
    <property type="match status" value="1"/>
</dbReference>
<feature type="repeat" description="ARM" evidence="2">
    <location>
        <begin position="95"/>
        <end position="137"/>
    </location>
</feature>
<dbReference type="Gene3D" id="1.25.10.10">
    <property type="entry name" value="Leucine-rich Repeat Variant"/>
    <property type="match status" value="1"/>
</dbReference>
<keyword evidence="1" id="KW-0677">Repeat</keyword>
<dbReference type="InterPro" id="IPR011989">
    <property type="entry name" value="ARM-like"/>
</dbReference>
<dbReference type="InterPro" id="IPR052608">
    <property type="entry name" value="U-box_domain_protein"/>
</dbReference>
<evidence type="ECO:0000256" key="1">
    <source>
        <dbReference type="ARBA" id="ARBA00022737"/>
    </source>
</evidence>
<dbReference type="Gene3D" id="3.40.50.2000">
    <property type="entry name" value="Glycogen Phosphorylase B"/>
    <property type="match status" value="1"/>
</dbReference>
<dbReference type="PANTHER" id="PTHR45958:SF5">
    <property type="entry name" value="RING-TYPE E3 UBIQUITIN TRANSFERASE"/>
    <property type="match status" value="1"/>
</dbReference>
<evidence type="ECO:0000313" key="3">
    <source>
        <dbReference type="EMBL" id="KAK2969600.1"/>
    </source>
</evidence>
<dbReference type="PROSITE" id="PS50176">
    <property type="entry name" value="ARM_REPEAT"/>
    <property type="match status" value="1"/>
</dbReference>
<evidence type="ECO:0000256" key="2">
    <source>
        <dbReference type="PROSITE-ProRule" id="PRU00259"/>
    </source>
</evidence>
<dbReference type="InterPro" id="IPR016024">
    <property type="entry name" value="ARM-type_fold"/>
</dbReference>
<proteinExistence type="predicted"/>
<gene>
    <name evidence="3" type="ORF">RJ640_008894</name>
</gene>
<dbReference type="SUPFAM" id="SSF48371">
    <property type="entry name" value="ARM repeat"/>
    <property type="match status" value="1"/>
</dbReference>
<dbReference type="PANTHER" id="PTHR45958">
    <property type="entry name" value="RING-TYPE E3 UBIQUITIN TRANSFERASE"/>
    <property type="match status" value="1"/>
</dbReference>